<feature type="domain" description="Activator of Hsp90 ATPase homologue 1/2-like C-terminal" evidence="2">
    <location>
        <begin position="12"/>
        <end position="127"/>
    </location>
</feature>
<accession>A0ABT4W0J5</accession>
<dbReference type="InterPro" id="IPR013538">
    <property type="entry name" value="ASHA1/2-like_C"/>
</dbReference>
<keyword evidence="4" id="KW-1185">Reference proteome</keyword>
<comment type="similarity">
    <text evidence="1">Belongs to the AHA1 family.</text>
</comment>
<dbReference type="RefSeq" id="WP_271053209.1">
    <property type="nucleotide sequence ID" value="NZ_JAQIIO010000002.1"/>
</dbReference>
<sequence>MLPPIIKTGRADLPAEEVFEFFTLGIGDWWPVETHSVAANSGALPLEVHFETQPEGRIYEVLPDGGLAQWGQVLIWNAPTEVVFTWHPGRDPSQATRIALRLASVAAHTEIELAHDGWEALGQEADIQHSQYDPGWDFVFGECFLGKLA</sequence>
<dbReference type="EMBL" id="JAQIIO010000002">
    <property type="protein sequence ID" value="MDA5093520.1"/>
    <property type="molecule type" value="Genomic_DNA"/>
</dbReference>
<dbReference type="Gene3D" id="3.30.530.20">
    <property type="match status" value="1"/>
</dbReference>
<evidence type="ECO:0000256" key="1">
    <source>
        <dbReference type="ARBA" id="ARBA00006817"/>
    </source>
</evidence>
<reference evidence="3 4" key="1">
    <citation type="submission" date="2023-01" db="EMBL/GenBank/DDBJ databases">
        <authorList>
            <person name="Yoon J.-W."/>
        </authorList>
    </citation>
    <scope>NUCLEOTIDE SEQUENCE [LARGE SCALE GENOMIC DNA]</scope>
    <source>
        <strain evidence="3 4">KMU-50</strain>
    </source>
</reference>
<organism evidence="3 4">
    <name type="scientific">Aliiroseovarius salicola</name>
    <dbReference type="NCBI Taxonomy" id="3009082"/>
    <lineage>
        <taxon>Bacteria</taxon>
        <taxon>Pseudomonadati</taxon>
        <taxon>Pseudomonadota</taxon>
        <taxon>Alphaproteobacteria</taxon>
        <taxon>Rhodobacterales</taxon>
        <taxon>Paracoccaceae</taxon>
        <taxon>Aliiroseovarius</taxon>
    </lineage>
</organism>
<dbReference type="InterPro" id="IPR023393">
    <property type="entry name" value="START-like_dom_sf"/>
</dbReference>
<proteinExistence type="inferred from homology"/>
<protein>
    <submittedName>
        <fullName evidence="3">SRPBCC domain-containing protein</fullName>
    </submittedName>
</protein>
<dbReference type="Proteomes" id="UP001528040">
    <property type="component" value="Unassembled WGS sequence"/>
</dbReference>
<evidence type="ECO:0000313" key="3">
    <source>
        <dbReference type="EMBL" id="MDA5093520.1"/>
    </source>
</evidence>
<dbReference type="SUPFAM" id="SSF55961">
    <property type="entry name" value="Bet v1-like"/>
    <property type="match status" value="1"/>
</dbReference>
<evidence type="ECO:0000313" key="4">
    <source>
        <dbReference type="Proteomes" id="UP001528040"/>
    </source>
</evidence>
<gene>
    <name evidence="3" type="ORF">O2N63_05395</name>
</gene>
<name>A0ABT4W0J5_9RHOB</name>
<evidence type="ECO:0000259" key="2">
    <source>
        <dbReference type="Pfam" id="PF08327"/>
    </source>
</evidence>
<comment type="caution">
    <text evidence="3">The sequence shown here is derived from an EMBL/GenBank/DDBJ whole genome shotgun (WGS) entry which is preliminary data.</text>
</comment>
<dbReference type="Pfam" id="PF08327">
    <property type="entry name" value="AHSA1"/>
    <property type="match status" value="1"/>
</dbReference>